<evidence type="ECO:0000313" key="5">
    <source>
        <dbReference type="Proteomes" id="UP000256727"/>
    </source>
</evidence>
<keyword evidence="5" id="KW-1185">Reference proteome</keyword>
<evidence type="ECO:0000256" key="2">
    <source>
        <dbReference type="SAM" id="MobiDB-lite"/>
    </source>
</evidence>
<dbReference type="EMBL" id="QREH01000001">
    <property type="protein sequence ID" value="REE04130.1"/>
    <property type="molecule type" value="Genomic_DNA"/>
</dbReference>
<dbReference type="PANTHER" id="PTHR46268:SF6">
    <property type="entry name" value="UNIVERSAL STRESS PROTEIN UP12"/>
    <property type="match status" value="1"/>
</dbReference>
<comment type="similarity">
    <text evidence="1">Belongs to the universal stress protein A family.</text>
</comment>
<name>A0A3D9LE40_9MICC</name>
<accession>A0A3D9LE40</accession>
<dbReference type="Pfam" id="PF00582">
    <property type="entry name" value="Usp"/>
    <property type="match status" value="1"/>
</dbReference>
<dbReference type="Gene3D" id="3.40.50.620">
    <property type="entry name" value="HUPs"/>
    <property type="match status" value="1"/>
</dbReference>
<dbReference type="InterPro" id="IPR014729">
    <property type="entry name" value="Rossmann-like_a/b/a_fold"/>
</dbReference>
<organism evidence="4 5">
    <name type="scientific">Citricoccus muralis</name>
    <dbReference type="NCBI Taxonomy" id="169134"/>
    <lineage>
        <taxon>Bacteria</taxon>
        <taxon>Bacillati</taxon>
        <taxon>Actinomycetota</taxon>
        <taxon>Actinomycetes</taxon>
        <taxon>Micrococcales</taxon>
        <taxon>Micrococcaceae</taxon>
        <taxon>Citricoccus</taxon>
    </lineage>
</organism>
<reference evidence="4 5" key="1">
    <citation type="submission" date="2018-07" db="EMBL/GenBank/DDBJ databases">
        <title>Sequencing the genomes of 1000 actinobacteria strains.</title>
        <authorList>
            <person name="Klenk H.-P."/>
        </authorList>
    </citation>
    <scope>NUCLEOTIDE SEQUENCE [LARGE SCALE GENOMIC DNA]</scope>
    <source>
        <strain evidence="4 5">DSM 14442</strain>
    </source>
</reference>
<comment type="caution">
    <text evidence="4">The sequence shown here is derived from an EMBL/GenBank/DDBJ whole genome shotgun (WGS) entry which is preliminary data.</text>
</comment>
<proteinExistence type="inferred from homology"/>
<dbReference type="OrthoDB" id="5419113at2"/>
<feature type="domain" description="UspA" evidence="3">
    <location>
        <begin position="2"/>
        <end position="128"/>
    </location>
</feature>
<dbReference type="AlphaFoldDB" id="A0A3D9LE40"/>
<feature type="region of interest" description="Disordered" evidence="2">
    <location>
        <begin position="130"/>
        <end position="179"/>
    </location>
</feature>
<evidence type="ECO:0000259" key="3">
    <source>
        <dbReference type="Pfam" id="PF00582"/>
    </source>
</evidence>
<dbReference type="SUPFAM" id="SSF52402">
    <property type="entry name" value="Adenine nucleotide alpha hydrolases-like"/>
    <property type="match status" value="1"/>
</dbReference>
<gene>
    <name evidence="4" type="ORF">C8E99_1957</name>
</gene>
<evidence type="ECO:0000256" key="1">
    <source>
        <dbReference type="ARBA" id="ARBA00008791"/>
    </source>
</evidence>
<dbReference type="RefSeq" id="WP_115932118.1">
    <property type="nucleotide sequence ID" value="NZ_QREH01000001.1"/>
</dbReference>
<dbReference type="Proteomes" id="UP000256727">
    <property type="component" value="Unassembled WGS sequence"/>
</dbReference>
<sequence>MTILVGYTASKESKAALEEAIRIARSTHEGLLVVNAGPGGEHKHDSMVTEDQQLELQTLLDSTGLSAEFRQYARGRSTVDEIKDVADEVQPSVVVIGLKRRGTFGRFVMGSVSDGLLKELDQPVLCVKENPAKPSGVVRDAPSQDITAAPEPRALEETPDITEAPDGTDTARTDTGPRR</sequence>
<dbReference type="InterPro" id="IPR006016">
    <property type="entry name" value="UspA"/>
</dbReference>
<dbReference type="PANTHER" id="PTHR46268">
    <property type="entry name" value="STRESS RESPONSE PROTEIN NHAX"/>
    <property type="match status" value="1"/>
</dbReference>
<dbReference type="CDD" id="cd00293">
    <property type="entry name" value="USP-like"/>
    <property type="match status" value="1"/>
</dbReference>
<evidence type="ECO:0000313" key="4">
    <source>
        <dbReference type="EMBL" id="REE04130.1"/>
    </source>
</evidence>
<protein>
    <submittedName>
        <fullName evidence="4">Nucleotide-binding universal stress UspA family protein</fullName>
    </submittedName>
</protein>
<feature type="compositionally biased region" description="Basic and acidic residues" evidence="2">
    <location>
        <begin position="169"/>
        <end position="179"/>
    </location>
</feature>